<dbReference type="EMBL" id="GL733758">
    <property type="protein sequence ID" value="EFX62205.1"/>
    <property type="molecule type" value="Genomic_DNA"/>
</dbReference>
<dbReference type="HOGENOM" id="CLU_066514_0_0_1"/>
<dbReference type="AlphaFoldDB" id="E9I1C5"/>
<feature type="region of interest" description="Disordered" evidence="1">
    <location>
        <begin position="233"/>
        <end position="264"/>
    </location>
</feature>
<proteinExistence type="predicted"/>
<gene>
    <name evidence="2" type="ORF">DAPPUDRAFT_337272</name>
</gene>
<feature type="compositionally biased region" description="Basic and acidic residues" evidence="1">
    <location>
        <begin position="247"/>
        <end position="258"/>
    </location>
</feature>
<dbReference type="InParanoid" id="E9I1C5"/>
<dbReference type="KEGG" id="dpx:DAPPUDRAFT_337272"/>
<dbReference type="OrthoDB" id="6383564at2759"/>
<keyword evidence="3" id="KW-1185">Reference proteome</keyword>
<evidence type="ECO:0000313" key="3">
    <source>
        <dbReference type="Proteomes" id="UP000000305"/>
    </source>
</evidence>
<dbReference type="Proteomes" id="UP000000305">
    <property type="component" value="Unassembled WGS sequence"/>
</dbReference>
<feature type="non-terminal residue" evidence="2">
    <location>
        <position position="1"/>
    </location>
</feature>
<reference evidence="2 3" key="1">
    <citation type="journal article" date="2011" name="Science">
        <title>The ecoresponsive genome of Daphnia pulex.</title>
        <authorList>
            <person name="Colbourne J.K."/>
            <person name="Pfrender M.E."/>
            <person name="Gilbert D."/>
            <person name="Thomas W.K."/>
            <person name="Tucker A."/>
            <person name="Oakley T.H."/>
            <person name="Tokishita S."/>
            <person name="Aerts A."/>
            <person name="Arnold G.J."/>
            <person name="Basu M.K."/>
            <person name="Bauer D.J."/>
            <person name="Caceres C.E."/>
            <person name="Carmel L."/>
            <person name="Casola C."/>
            <person name="Choi J.H."/>
            <person name="Detter J.C."/>
            <person name="Dong Q."/>
            <person name="Dusheyko S."/>
            <person name="Eads B.D."/>
            <person name="Frohlich T."/>
            <person name="Geiler-Samerotte K.A."/>
            <person name="Gerlach D."/>
            <person name="Hatcher P."/>
            <person name="Jogdeo S."/>
            <person name="Krijgsveld J."/>
            <person name="Kriventseva E.V."/>
            <person name="Kultz D."/>
            <person name="Laforsch C."/>
            <person name="Lindquist E."/>
            <person name="Lopez J."/>
            <person name="Manak J.R."/>
            <person name="Muller J."/>
            <person name="Pangilinan J."/>
            <person name="Patwardhan R.P."/>
            <person name="Pitluck S."/>
            <person name="Pritham E.J."/>
            <person name="Rechtsteiner A."/>
            <person name="Rho M."/>
            <person name="Rogozin I.B."/>
            <person name="Sakarya O."/>
            <person name="Salamov A."/>
            <person name="Schaack S."/>
            <person name="Shapiro H."/>
            <person name="Shiga Y."/>
            <person name="Skalitzky C."/>
            <person name="Smith Z."/>
            <person name="Souvorov A."/>
            <person name="Sung W."/>
            <person name="Tang Z."/>
            <person name="Tsuchiya D."/>
            <person name="Tu H."/>
            <person name="Vos H."/>
            <person name="Wang M."/>
            <person name="Wolf Y.I."/>
            <person name="Yamagata H."/>
            <person name="Yamada T."/>
            <person name="Ye Y."/>
            <person name="Shaw J.R."/>
            <person name="Andrews J."/>
            <person name="Crease T.J."/>
            <person name="Tang H."/>
            <person name="Lucas S.M."/>
            <person name="Robertson H.M."/>
            <person name="Bork P."/>
            <person name="Koonin E.V."/>
            <person name="Zdobnov E.M."/>
            <person name="Grigoriev I.V."/>
            <person name="Lynch M."/>
            <person name="Boore J.L."/>
        </authorList>
    </citation>
    <scope>NUCLEOTIDE SEQUENCE [LARGE SCALE GENOMIC DNA]</scope>
</reference>
<name>E9I1C5_DAPPU</name>
<evidence type="ECO:0000256" key="1">
    <source>
        <dbReference type="SAM" id="MobiDB-lite"/>
    </source>
</evidence>
<evidence type="ECO:0000313" key="2">
    <source>
        <dbReference type="EMBL" id="EFX62205.1"/>
    </source>
</evidence>
<sequence length="264" mass="31253">MAAINRSIEVCQVMERVNNCNRSMEVVQVMENRNKYVTKEEFENLASRIEEYEEKRMFEKKVEEKKMLERFNDLNDRIMIVDSKDFKTNLRIKNFEKHMKSLDTKCKELNDRFESVRPVNSNETIQNELEKYDLVPLTVEQINRMAHNSTCVEFIELLVLAAFPDRYFEDHSFADMTNMQFIALFQIVGRYFETAILLSGKELKLSLPCNHEAKIEVATIMEKEINFWKRENGYSRSEEPVTPNAKQQDRSGYDREEGVIQLSE</sequence>
<organism evidence="2 3">
    <name type="scientific">Daphnia pulex</name>
    <name type="common">Water flea</name>
    <dbReference type="NCBI Taxonomy" id="6669"/>
    <lineage>
        <taxon>Eukaryota</taxon>
        <taxon>Metazoa</taxon>
        <taxon>Ecdysozoa</taxon>
        <taxon>Arthropoda</taxon>
        <taxon>Crustacea</taxon>
        <taxon>Branchiopoda</taxon>
        <taxon>Diplostraca</taxon>
        <taxon>Cladocera</taxon>
        <taxon>Anomopoda</taxon>
        <taxon>Daphniidae</taxon>
        <taxon>Daphnia</taxon>
    </lineage>
</organism>
<accession>E9I1C5</accession>
<protein>
    <submittedName>
        <fullName evidence="2">Uncharacterized protein</fullName>
    </submittedName>
</protein>